<keyword evidence="3" id="KW-1185">Reference proteome</keyword>
<reference evidence="2 3" key="3">
    <citation type="submission" date="2019-11" db="EMBL/GenBank/DDBJ databases">
        <title>A de novo genome assembly of a pear dwarfing rootstock.</title>
        <authorList>
            <person name="Wang F."/>
            <person name="Wang J."/>
            <person name="Li S."/>
            <person name="Zhang Y."/>
            <person name="Fang M."/>
            <person name="Ma L."/>
            <person name="Zhao Y."/>
            <person name="Jiang S."/>
        </authorList>
    </citation>
    <scope>NUCLEOTIDE SEQUENCE [LARGE SCALE GENOMIC DNA]</scope>
    <source>
        <strain evidence="2">S2</strain>
        <tissue evidence="2">Leaf</tissue>
    </source>
</reference>
<feature type="region of interest" description="Disordered" evidence="1">
    <location>
        <begin position="33"/>
        <end position="85"/>
    </location>
</feature>
<reference evidence="2 3" key="1">
    <citation type="submission" date="2019-09" db="EMBL/GenBank/DDBJ databases">
        <authorList>
            <person name="Ou C."/>
        </authorList>
    </citation>
    <scope>NUCLEOTIDE SEQUENCE [LARGE SCALE GENOMIC DNA]</scope>
    <source>
        <strain evidence="2">S2</strain>
        <tissue evidence="2">Leaf</tissue>
    </source>
</reference>
<feature type="compositionally biased region" description="Basic and acidic residues" evidence="1">
    <location>
        <begin position="69"/>
        <end position="85"/>
    </location>
</feature>
<sequence>MLTTKHRLTNPIIQHRYAPRAYWLSKDRSPWNTMSNTTTHGRQQKGGGGVRNTRVGRNIETRSTISESMTKDRNLNDGRKGMLAR</sequence>
<organism evidence="2 3">
    <name type="scientific">Pyrus ussuriensis x Pyrus communis</name>
    <dbReference type="NCBI Taxonomy" id="2448454"/>
    <lineage>
        <taxon>Eukaryota</taxon>
        <taxon>Viridiplantae</taxon>
        <taxon>Streptophyta</taxon>
        <taxon>Embryophyta</taxon>
        <taxon>Tracheophyta</taxon>
        <taxon>Spermatophyta</taxon>
        <taxon>Magnoliopsida</taxon>
        <taxon>eudicotyledons</taxon>
        <taxon>Gunneridae</taxon>
        <taxon>Pentapetalae</taxon>
        <taxon>rosids</taxon>
        <taxon>fabids</taxon>
        <taxon>Rosales</taxon>
        <taxon>Rosaceae</taxon>
        <taxon>Amygdaloideae</taxon>
        <taxon>Maleae</taxon>
        <taxon>Pyrus</taxon>
    </lineage>
</organism>
<reference evidence="3" key="2">
    <citation type="submission" date="2019-10" db="EMBL/GenBank/DDBJ databases">
        <title>A de novo genome assembly of a pear dwarfing rootstock.</title>
        <authorList>
            <person name="Wang F."/>
            <person name="Wang J."/>
            <person name="Li S."/>
            <person name="Zhang Y."/>
            <person name="Fang M."/>
            <person name="Ma L."/>
            <person name="Zhao Y."/>
            <person name="Jiang S."/>
        </authorList>
    </citation>
    <scope>NUCLEOTIDE SEQUENCE [LARGE SCALE GENOMIC DNA]</scope>
</reference>
<evidence type="ECO:0000313" key="2">
    <source>
        <dbReference type="EMBL" id="KAB2616740.1"/>
    </source>
</evidence>
<dbReference type="EMBL" id="SMOL01000402">
    <property type="protein sequence ID" value="KAB2616740.1"/>
    <property type="molecule type" value="Genomic_DNA"/>
</dbReference>
<comment type="caution">
    <text evidence="2">The sequence shown here is derived from an EMBL/GenBank/DDBJ whole genome shotgun (WGS) entry which is preliminary data.</text>
</comment>
<dbReference type="AlphaFoldDB" id="A0A5N5GU81"/>
<name>A0A5N5GU81_9ROSA</name>
<evidence type="ECO:0000313" key="3">
    <source>
        <dbReference type="Proteomes" id="UP000327157"/>
    </source>
</evidence>
<proteinExistence type="predicted"/>
<gene>
    <name evidence="2" type="ORF">D8674_023328</name>
</gene>
<evidence type="ECO:0000256" key="1">
    <source>
        <dbReference type="SAM" id="MobiDB-lite"/>
    </source>
</evidence>
<protein>
    <submittedName>
        <fullName evidence="2">Pentatricopeptide repeat-containing protein</fullName>
    </submittedName>
</protein>
<dbReference type="Proteomes" id="UP000327157">
    <property type="component" value="Chromosome 3"/>
</dbReference>
<accession>A0A5N5GU81</accession>